<evidence type="ECO:0000256" key="2">
    <source>
        <dbReference type="SAM" id="SignalP"/>
    </source>
</evidence>
<gene>
    <name evidence="4" type="ORF">POTOM_030983</name>
</gene>
<dbReference type="AlphaFoldDB" id="A0A8X7Z3A3"/>
<keyword evidence="5" id="KW-1185">Reference proteome</keyword>
<feature type="chain" id="PRO_5036500495" description="Retrovirus-related Pol polyprotein from transposon TNT 1-94-like beta-barrel domain-containing protein" evidence="2">
    <location>
        <begin position="27"/>
        <end position="930"/>
    </location>
</feature>
<sequence>MADVMPFLHFNMLVKILFWRICVVAASRMVFQYQATQKGSLSEMVLFSYPINPISTNGLKCVSRQTLESGSLEHSQTYFRSEGPQVHTPIAAPPHDVFPHCSAGGNFYPPPEPNAAQVHSNQYNRHGIHEVEGGLLDQAMSTGRGPFKRKGPGLSTSRERGGTSGIYSAGSTSNSFELHHEKPTSDYRNNFDSSGLPPYTSSSLSFGGEDSPRNVRSRSRLDLEPNTRRTHLLNYSSHPFSSTSHLRNHPGPVDASNLNADITAYEQPYWYSSSCTWEASREGQNSYPRRAIPTCRTDISSSHFGQEATAIENGQHFLSETHNSRYPRPLSSGGWHSNHREGRPRISIERFQSLSNVVDAHDRIGSEFPNILMVSEQPLDSYPTILMASTSSDSASTSSDSSPTLLPFNTMIHMVTIKLSSSNYLLWKSQLLPLLESQGLLGHVDGTLVPPPQFDPPTSQTPNRSHLAWKATDQRLLNLLLSSLTEEAMAEAVGLSTSRERGTRPVTVYARAFKALCDQLHAIGRPVDETDKVHWFLRAESFEIFQKSLETSAPLVAAFTANRSSSHRGSNSFHQNHGRGYGSSSNSSHSGQNRNHTNQGRRPPRCQICCLEGHYADHYKQRYDRYEATTYLAESDWLLDTGASAHMTPDNSTLEQSAAYTGKECVIVGNDASLPITHKGNISPFPDLKLLDVLVVPHLTKNLLSISKLTNDFPLSVTFANNFFTVQNCLTGKVVATGKRDGGLYVLEHDNSAFISVFKNKSLHASYDLWHARLGHMDNFIAGSSPQHSDPSSTSLAPPTLAPPLPVVVSQMSSHPMLTRAKAGIFKPRHPGLYMTVLLQLIACSHIYFTSLQALMMLDNPYLHGSINLFDQYRDMRLDVDSTSYEAFLWKYKSEGRILGELTGCPCELICFCSLALQLLFSKLQTESRV</sequence>
<evidence type="ECO:0000259" key="3">
    <source>
        <dbReference type="Pfam" id="PF22936"/>
    </source>
</evidence>
<feature type="domain" description="Retrovirus-related Pol polyprotein from transposon TNT 1-94-like beta-barrel" evidence="3">
    <location>
        <begin position="637"/>
        <end position="711"/>
    </location>
</feature>
<dbReference type="OrthoDB" id="8062037at2759"/>
<dbReference type="Proteomes" id="UP000886885">
    <property type="component" value="Chromosome 8D"/>
</dbReference>
<feature type="region of interest" description="Disordered" evidence="1">
    <location>
        <begin position="138"/>
        <end position="225"/>
    </location>
</feature>
<evidence type="ECO:0000256" key="1">
    <source>
        <dbReference type="SAM" id="MobiDB-lite"/>
    </source>
</evidence>
<feature type="compositionally biased region" description="Polar residues" evidence="1">
    <location>
        <begin position="165"/>
        <end position="176"/>
    </location>
</feature>
<evidence type="ECO:0000313" key="4">
    <source>
        <dbReference type="EMBL" id="KAG6763558.1"/>
    </source>
</evidence>
<organism evidence="4 5">
    <name type="scientific">Populus tomentosa</name>
    <name type="common">Chinese white poplar</name>
    <dbReference type="NCBI Taxonomy" id="118781"/>
    <lineage>
        <taxon>Eukaryota</taxon>
        <taxon>Viridiplantae</taxon>
        <taxon>Streptophyta</taxon>
        <taxon>Embryophyta</taxon>
        <taxon>Tracheophyta</taxon>
        <taxon>Spermatophyta</taxon>
        <taxon>Magnoliopsida</taxon>
        <taxon>eudicotyledons</taxon>
        <taxon>Gunneridae</taxon>
        <taxon>Pentapetalae</taxon>
        <taxon>rosids</taxon>
        <taxon>fabids</taxon>
        <taxon>Malpighiales</taxon>
        <taxon>Salicaceae</taxon>
        <taxon>Saliceae</taxon>
        <taxon>Populus</taxon>
    </lineage>
</organism>
<feature type="compositionally biased region" description="Polar residues" evidence="1">
    <location>
        <begin position="186"/>
        <end position="205"/>
    </location>
</feature>
<feature type="region of interest" description="Disordered" evidence="1">
    <location>
        <begin position="564"/>
        <end position="603"/>
    </location>
</feature>
<evidence type="ECO:0000313" key="5">
    <source>
        <dbReference type="Proteomes" id="UP000886885"/>
    </source>
</evidence>
<dbReference type="EMBL" id="JAAWWB010000016">
    <property type="protein sequence ID" value="KAG6763558.1"/>
    <property type="molecule type" value="Genomic_DNA"/>
</dbReference>
<dbReference type="PANTHER" id="PTHR47481">
    <property type="match status" value="1"/>
</dbReference>
<name>A0A8X7Z3A3_POPTO</name>
<keyword evidence="2" id="KW-0732">Signal</keyword>
<feature type="signal peptide" evidence="2">
    <location>
        <begin position="1"/>
        <end position="26"/>
    </location>
</feature>
<feature type="compositionally biased region" description="Polar residues" evidence="1">
    <location>
        <begin position="564"/>
        <end position="575"/>
    </location>
</feature>
<protein>
    <recommendedName>
        <fullName evidence="3">Retrovirus-related Pol polyprotein from transposon TNT 1-94-like beta-barrel domain-containing protein</fullName>
    </recommendedName>
</protein>
<dbReference type="InterPro" id="IPR054722">
    <property type="entry name" value="PolX-like_BBD"/>
</dbReference>
<accession>A0A8X7Z3A3</accession>
<dbReference type="PANTHER" id="PTHR47481:SF35">
    <property type="entry name" value="ZINC FINGER, CCHC-TYPE-RELATED"/>
    <property type="match status" value="1"/>
</dbReference>
<comment type="caution">
    <text evidence="4">The sequence shown here is derived from an EMBL/GenBank/DDBJ whole genome shotgun (WGS) entry which is preliminary data.</text>
</comment>
<reference evidence="4" key="1">
    <citation type="journal article" date="2020" name="bioRxiv">
        <title>Hybrid origin of Populus tomentosa Carr. identified through genome sequencing and phylogenomic analysis.</title>
        <authorList>
            <person name="An X."/>
            <person name="Gao K."/>
            <person name="Chen Z."/>
            <person name="Li J."/>
            <person name="Yang X."/>
            <person name="Yang X."/>
            <person name="Zhou J."/>
            <person name="Guo T."/>
            <person name="Zhao T."/>
            <person name="Huang S."/>
            <person name="Miao D."/>
            <person name="Khan W.U."/>
            <person name="Rao P."/>
            <person name="Ye M."/>
            <person name="Lei B."/>
            <person name="Liao W."/>
            <person name="Wang J."/>
            <person name="Ji L."/>
            <person name="Li Y."/>
            <person name="Guo B."/>
            <person name="Mustafa N.S."/>
            <person name="Li S."/>
            <person name="Yun Q."/>
            <person name="Keller S.R."/>
            <person name="Mao J."/>
            <person name="Zhang R."/>
            <person name="Strauss S.H."/>
        </authorList>
    </citation>
    <scope>NUCLEOTIDE SEQUENCE</scope>
    <source>
        <strain evidence="4">GM15</strain>
        <tissue evidence="4">Leaf</tissue>
    </source>
</reference>
<feature type="compositionally biased region" description="Low complexity" evidence="1">
    <location>
        <begin position="582"/>
        <end position="596"/>
    </location>
</feature>
<dbReference type="Pfam" id="PF22936">
    <property type="entry name" value="Pol_BBD"/>
    <property type="match status" value="1"/>
</dbReference>
<proteinExistence type="predicted"/>